<dbReference type="PANTHER" id="PTHR30349">
    <property type="entry name" value="PHAGE INTEGRASE-RELATED"/>
    <property type="match status" value="1"/>
</dbReference>
<dbReference type="Pfam" id="PF00589">
    <property type="entry name" value="Phage_integrase"/>
    <property type="match status" value="1"/>
</dbReference>
<dbReference type="InterPro" id="IPR011010">
    <property type="entry name" value="DNA_brk_join_enz"/>
</dbReference>
<dbReference type="Pfam" id="PF26003">
    <property type="entry name" value="Integrase_N_phage"/>
    <property type="match status" value="1"/>
</dbReference>
<dbReference type="InterPro" id="IPR013762">
    <property type="entry name" value="Integrase-like_cat_sf"/>
</dbReference>
<dbReference type="AlphaFoldDB" id="A0A5B8C4A5"/>
<reference evidence="5 6" key="1">
    <citation type="submission" date="2019-05" db="EMBL/GenBank/DDBJ databases">
        <title>Georgenia *** sp. nov., and Georgenia *** sp. nov., isolated from the intestinal contents of plateau pika (Ochotona curzoniae) in the Qinghai-Tibet plateau of China.</title>
        <authorList>
            <person name="Tian Z."/>
        </authorList>
    </citation>
    <scope>NUCLEOTIDE SEQUENCE [LARGE SCALE GENOMIC DNA]</scope>
    <source>
        <strain evidence="5 6">Z443</strain>
    </source>
</reference>
<evidence type="ECO:0000313" key="6">
    <source>
        <dbReference type="Proteomes" id="UP000314616"/>
    </source>
</evidence>
<protein>
    <submittedName>
        <fullName evidence="5">Site-specific integrase</fullName>
    </submittedName>
</protein>
<dbReference type="InterPro" id="IPR058717">
    <property type="entry name" value="Phage_L5_Integrase_N"/>
</dbReference>
<dbReference type="Gene3D" id="1.10.443.10">
    <property type="entry name" value="Intergrase catalytic core"/>
    <property type="match status" value="1"/>
</dbReference>
<dbReference type="GO" id="GO:0003677">
    <property type="term" value="F:DNA binding"/>
    <property type="evidence" value="ECO:0007669"/>
    <property type="project" value="UniProtKB-KW"/>
</dbReference>
<evidence type="ECO:0000256" key="2">
    <source>
        <dbReference type="ARBA" id="ARBA00023125"/>
    </source>
</evidence>
<feature type="domain" description="Tyr recombinase" evidence="4">
    <location>
        <begin position="216"/>
        <end position="409"/>
    </location>
</feature>
<organism evidence="5 6">
    <name type="scientific">Georgenia yuyongxinii</name>
    <dbReference type="NCBI Taxonomy" id="2589797"/>
    <lineage>
        <taxon>Bacteria</taxon>
        <taxon>Bacillati</taxon>
        <taxon>Actinomycetota</taxon>
        <taxon>Actinomycetes</taxon>
        <taxon>Micrococcales</taxon>
        <taxon>Bogoriellaceae</taxon>
        <taxon>Georgenia</taxon>
    </lineage>
</organism>
<evidence type="ECO:0000259" key="4">
    <source>
        <dbReference type="PROSITE" id="PS51898"/>
    </source>
</evidence>
<dbReference type="InterPro" id="IPR050090">
    <property type="entry name" value="Tyrosine_recombinase_XerCD"/>
</dbReference>
<dbReference type="GO" id="GO:0006310">
    <property type="term" value="P:DNA recombination"/>
    <property type="evidence" value="ECO:0007669"/>
    <property type="project" value="UniProtKB-KW"/>
</dbReference>
<name>A0A5B8C4A5_9MICO</name>
<accession>A0A5B8C4A5</accession>
<dbReference type="InterPro" id="IPR010998">
    <property type="entry name" value="Integrase_recombinase_N"/>
</dbReference>
<dbReference type="GO" id="GO:0015074">
    <property type="term" value="P:DNA integration"/>
    <property type="evidence" value="ECO:0007669"/>
    <property type="project" value="InterPro"/>
</dbReference>
<gene>
    <name evidence="5" type="ORF">FE374_10550</name>
</gene>
<evidence type="ECO:0000313" key="5">
    <source>
        <dbReference type="EMBL" id="QDC24987.1"/>
    </source>
</evidence>
<dbReference type="RefSeq" id="WP_139928885.1">
    <property type="nucleotide sequence ID" value="NZ_CP040915.1"/>
</dbReference>
<comment type="similarity">
    <text evidence="1">Belongs to the 'phage' integrase family.</text>
</comment>
<proteinExistence type="inferred from homology"/>
<dbReference type="Proteomes" id="UP000314616">
    <property type="component" value="Chromosome"/>
</dbReference>
<keyword evidence="2" id="KW-0238">DNA-binding</keyword>
<dbReference type="InterPro" id="IPR002104">
    <property type="entry name" value="Integrase_catalytic"/>
</dbReference>
<dbReference type="OrthoDB" id="1822491at2"/>
<dbReference type="KEGG" id="gyu:FE374_10550"/>
<dbReference type="PANTHER" id="PTHR30349:SF64">
    <property type="entry name" value="PROPHAGE INTEGRASE INTD-RELATED"/>
    <property type="match status" value="1"/>
</dbReference>
<dbReference type="EMBL" id="CP040915">
    <property type="protein sequence ID" value="QDC24987.1"/>
    <property type="molecule type" value="Genomic_DNA"/>
</dbReference>
<sequence>MSETTAARQHREAWGSLRRVPSKRWQARYNGPDGKLYSARTEDDRPLTFLTKGDARAWLNRTHASISRGEWEPPAEAARRQREEAEAAAVRDVTFGDYAEQWLERAEREPGKGGRMRKPGTLMMYRGRVKSYLLEPLGDVKVREIDAERLRNLARDLAALPSVLRPNAKHNGVAGDAIDVLKMILRAAVRDGILAKVPDVATPARKSVRHDLDHTPEDDVATPSQVDQLYGALPQPWSIAVLLSVWCQLRRGEVLGLQRRDIVWNHDRTAATLYVRRQKNGSTGDLTDPKSEKGIRSMAVPPLIVERLREHLDTRVAAEPAAPVVPIKEKGLKHMSATRWNQVWTDHRELVPGLPDGYRFHDLRHTGLTRFAQEGATLAELMRRGGHADINVVLRYQKATMARDIDLAARMSATVLDELQRTEKAKTKPSDEAV</sequence>
<evidence type="ECO:0000256" key="1">
    <source>
        <dbReference type="ARBA" id="ARBA00008857"/>
    </source>
</evidence>
<dbReference type="Gene3D" id="1.10.150.130">
    <property type="match status" value="1"/>
</dbReference>
<dbReference type="PROSITE" id="PS51898">
    <property type="entry name" value="TYR_RECOMBINASE"/>
    <property type="match status" value="1"/>
</dbReference>
<keyword evidence="3" id="KW-0233">DNA recombination</keyword>
<dbReference type="SUPFAM" id="SSF56349">
    <property type="entry name" value="DNA breaking-rejoining enzymes"/>
    <property type="match status" value="1"/>
</dbReference>
<evidence type="ECO:0000256" key="3">
    <source>
        <dbReference type="ARBA" id="ARBA00023172"/>
    </source>
</evidence>